<dbReference type="InterPro" id="IPR037026">
    <property type="entry name" value="Vgr_OB-fold_dom_sf"/>
</dbReference>
<dbReference type="Pfam" id="PF22178">
    <property type="entry name" value="Gp5_trimer_C"/>
    <property type="match status" value="1"/>
</dbReference>
<dbReference type="InterPro" id="IPR050708">
    <property type="entry name" value="T6SS_VgrG/RHS"/>
</dbReference>
<proteinExistence type="inferred from homology"/>
<keyword evidence="3" id="KW-0964">Secreted</keyword>
<dbReference type="NCBIfam" id="TIGR01646">
    <property type="entry name" value="vgr_GE"/>
    <property type="match status" value="1"/>
</dbReference>
<dbReference type="NCBIfam" id="TIGR03361">
    <property type="entry name" value="VI_Rhs_Vgr"/>
    <property type="match status" value="1"/>
</dbReference>
<dbReference type="AlphaFoldDB" id="A0A1B9NWB2"/>
<protein>
    <submittedName>
        <fullName evidence="6">Type VI secretion protein VgrG</fullName>
    </submittedName>
</protein>
<feature type="domain" description="Gp5/Type VI secretion system Vgr protein OB-fold" evidence="4">
    <location>
        <begin position="387"/>
        <end position="455"/>
    </location>
</feature>
<dbReference type="Gene3D" id="2.30.110.50">
    <property type="match status" value="1"/>
</dbReference>
<accession>A0A1B9NWB2</accession>
<organism evidence="6 7">
    <name type="scientific">Aliivibrio logei</name>
    <name type="common">Vibrio logei</name>
    <dbReference type="NCBI Taxonomy" id="688"/>
    <lineage>
        <taxon>Bacteria</taxon>
        <taxon>Pseudomonadati</taxon>
        <taxon>Pseudomonadota</taxon>
        <taxon>Gammaproteobacteria</taxon>
        <taxon>Vibrionales</taxon>
        <taxon>Vibrionaceae</taxon>
        <taxon>Aliivibrio</taxon>
    </lineage>
</organism>
<evidence type="ECO:0000256" key="1">
    <source>
        <dbReference type="ARBA" id="ARBA00004613"/>
    </source>
</evidence>
<feature type="domain" description="Gp5/Type VI secretion system Vgr C-terminal trimerisation" evidence="5">
    <location>
        <begin position="473"/>
        <end position="581"/>
    </location>
</feature>
<dbReference type="SUPFAM" id="SSF69279">
    <property type="entry name" value="Phage tail proteins"/>
    <property type="match status" value="2"/>
</dbReference>
<dbReference type="PANTHER" id="PTHR32305:SF15">
    <property type="entry name" value="PROTEIN RHSA-RELATED"/>
    <property type="match status" value="1"/>
</dbReference>
<dbReference type="SUPFAM" id="SSF69255">
    <property type="entry name" value="gp5 N-terminal domain-like"/>
    <property type="match status" value="1"/>
</dbReference>
<reference evidence="6 7" key="1">
    <citation type="submission" date="2016-06" db="EMBL/GenBank/DDBJ databases">
        <authorList>
            <person name="Kjaerup R.B."/>
            <person name="Dalgaard T.S."/>
            <person name="Juul-Madsen H.R."/>
        </authorList>
    </citation>
    <scope>NUCLEOTIDE SEQUENCE [LARGE SCALE GENOMIC DNA]</scope>
    <source>
        <strain evidence="6 7">1S159</strain>
    </source>
</reference>
<dbReference type="Pfam" id="PF05954">
    <property type="entry name" value="Phage_GPD"/>
    <property type="match status" value="1"/>
</dbReference>
<dbReference type="InterPro" id="IPR054030">
    <property type="entry name" value="Gp5_Vgr_C"/>
</dbReference>
<dbReference type="Gene3D" id="3.55.50.10">
    <property type="entry name" value="Baseplate protein-like domains"/>
    <property type="match status" value="1"/>
</dbReference>
<evidence type="ECO:0000256" key="3">
    <source>
        <dbReference type="ARBA" id="ARBA00022525"/>
    </source>
</evidence>
<comment type="similarity">
    <text evidence="2">Belongs to the VgrG protein family.</text>
</comment>
<dbReference type="EMBL" id="MAJU01000015">
    <property type="protein sequence ID" value="OCH19509.1"/>
    <property type="molecule type" value="Genomic_DNA"/>
</dbReference>
<name>A0A1B9NWB2_ALILO</name>
<comment type="subcellular location">
    <subcellularLocation>
        <location evidence="1">Secreted</location>
    </subcellularLocation>
</comment>
<comment type="caution">
    <text evidence="6">The sequence shown here is derived from an EMBL/GenBank/DDBJ whole genome shotgun (WGS) entry which is preliminary data.</text>
</comment>
<dbReference type="OrthoDB" id="9762420at2"/>
<dbReference type="SUPFAM" id="SSF69349">
    <property type="entry name" value="Phage fibre proteins"/>
    <property type="match status" value="1"/>
</dbReference>
<evidence type="ECO:0000259" key="4">
    <source>
        <dbReference type="Pfam" id="PF04717"/>
    </source>
</evidence>
<dbReference type="InterPro" id="IPR006533">
    <property type="entry name" value="T6SS_Vgr_RhsGE"/>
</dbReference>
<evidence type="ECO:0000256" key="2">
    <source>
        <dbReference type="ARBA" id="ARBA00005558"/>
    </source>
</evidence>
<dbReference type="RefSeq" id="WP_065611697.1">
    <property type="nucleotide sequence ID" value="NZ_CAWMPN010000015.1"/>
</dbReference>
<dbReference type="Gene3D" id="4.10.220.110">
    <property type="match status" value="1"/>
</dbReference>
<sequence length="692" mass="77247">MVSEIEFKFEILGTEHEFRVESFNVVEELSKPFHINLSLLSLDADITFDELIRKPALLNVFGQGVGVARQFHGVVNEVRYLGEGRRFSRYQIVLVPQLWFLTQRQDCRIFQDKSVVNIVTEVLDEAAVTDYRFDTSGVYSTKEYVLQYRESDCQFVQRLLAEHGLWYYFEHTSTNHTMVIVDKNDAIAELINTPLNSSYVGPIIYQAEGGGNADREHIFELESVNRVRTGQVTYTDYNYEQPRIPQKMGTTGSIDNDLAYFDFPGRYVEPSQGQIRSDELMAESVVDNHQIEAVSSVMRLTPGYSFILNKHPRSALNRDYTILSVTHSGYDPQVHEDEASGMPTTYQNQFSCLPRDVEFKAPKLPAPIVDGPQTAVVVGPNGEEIYTDKLGRIKVQFHWDRYGSSDENSGCWIRVSQSMAAPTWGAVYLPRIGHEVVVAFLEGDPDRPLVTGAVYNGLHFPPYSLPENKTRTTFRTQTHKGTGYNELSFEDEANQEEVYIHAQKDMSTKVLNNRFRTIGQDEFLTVDRHQTNEVKGDHKETIEGHKTTQVNSTFTETVEQDVTVKYNANEQQSVVNNSTLDIGDNRTTTVGKNDDLNVTENSNLSVGASRTSDVSADDNQTVGGNLTVSVQGNTSYKSDGSTQIISGSKIVLQTGSSSLVMSSDGTIKLSGTAITIEGSSAVTVKGGKVAIN</sequence>
<dbReference type="GO" id="GO:0005576">
    <property type="term" value="C:extracellular region"/>
    <property type="evidence" value="ECO:0007669"/>
    <property type="project" value="UniProtKB-SubCell"/>
</dbReference>
<evidence type="ECO:0000313" key="7">
    <source>
        <dbReference type="Proteomes" id="UP000093523"/>
    </source>
</evidence>
<dbReference type="PANTHER" id="PTHR32305">
    <property type="match status" value="1"/>
</dbReference>
<gene>
    <name evidence="6" type="ORF">A6E04_15890</name>
</gene>
<evidence type="ECO:0000259" key="5">
    <source>
        <dbReference type="Pfam" id="PF22178"/>
    </source>
</evidence>
<dbReference type="Gene3D" id="2.40.50.230">
    <property type="entry name" value="Gp5 N-terminal domain"/>
    <property type="match status" value="1"/>
</dbReference>
<dbReference type="Proteomes" id="UP000093523">
    <property type="component" value="Unassembled WGS sequence"/>
</dbReference>
<dbReference type="STRING" id="688.A6E04_15890"/>
<dbReference type="Pfam" id="PF04717">
    <property type="entry name" value="Phage_base_V"/>
    <property type="match status" value="1"/>
</dbReference>
<dbReference type="InterPro" id="IPR006531">
    <property type="entry name" value="Gp5/Vgr_OB"/>
</dbReference>
<evidence type="ECO:0000313" key="6">
    <source>
        <dbReference type="EMBL" id="OCH19509.1"/>
    </source>
</evidence>
<dbReference type="InterPro" id="IPR017847">
    <property type="entry name" value="T6SS_RhsGE_Vgr_subset"/>
</dbReference>